<accession>A0A5P9XR50</accession>
<dbReference type="KEGG" id="atx:GCD22_01999"/>
<dbReference type="Proteomes" id="UP000363590">
    <property type="component" value="Chromosome"/>
</dbReference>
<dbReference type="EMBL" id="CP045571">
    <property type="protein sequence ID" value="QFX96258.1"/>
    <property type="molecule type" value="Genomic_DNA"/>
</dbReference>
<gene>
    <name evidence="1" type="ORF">GCD22_01999</name>
</gene>
<proteinExistence type="predicted"/>
<sequence length="53" mass="6104">MEELQSSPIRPCPAKSFTKLLPFHSQPEKYQHTLPAEIHRPDQTMAQQMQSAL</sequence>
<dbReference type="AlphaFoldDB" id="A0A5P9XR50"/>
<evidence type="ECO:0000313" key="1">
    <source>
        <dbReference type="EMBL" id="QFX96258.1"/>
    </source>
</evidence>
<organism evidence="1 2">
    <name type="scientific">Acidithiobacillus thiooxidans ATCC 19377</name>
    <dbReference type="NCBI Taxonomy" id="637390"/>
    <lineage>
        <taxon>Bacteria</taxon>
        <taxon>Pseudomonadati</taxon>
        <taxon>Pseudomonadota</taxon>
        <taxon>Acidithiobacillia</taxon>
        <taxon>Acidithiobacillales</taxon>
        <taxon>Acidithiobacillaceae</taxon>
        <taxon>Acidithiobacillus</taxon>
    </lineage>
</organism>
<evidence type="ECO:0000313" key="2">
    <source>
        <dbReference type="Proteomes" id="UP000363590"/>
    </source>
</evidence>
<protein>
    <submittedName>
        <fullName evidence="1">Uncharacterized protein</fullName>
    </submittedName>
</protein>
<reference evidence="1 2" key="1">
    <citation type="submission" date="2019-10" db="EMBL/GenBank/DDBJ databases">
        <authorList>
            <person name="Wang R."/>
        </authorList>
    </citation>
    <scope>NUCLEOTIDE SEQUENCE [LARGE SCALE GENOMIC DNA]</scope>
    <source>
        <strain evidence="1 2">ATCC 19377</strain>
    </source>
</reference>
<name>A0A5P9XR50_ACITH</name>